<evidence type="ECO:0000256" key="1">
    <source>
        <dbReference type="ARBA" id="ARBA00022448"/>
    </source>
</evidence>
<dbReference type="InterPro" id="IPR050173">
    <property type="entry name" value="ABC_transporter_C-like"/>
</dbReference>
<dbReference type="InterPro" id="IPR036640">
    <property type="entry name" value="ABC1_TM_sf"/>
</dbReference>
<keyword evidence="2 7" id="KW-0812">Transmembrane</keyword>
<dbReference type="GO" id="GO:0140359">
    <property type="term" value="F:ABC-type transporter activity"/>
    <property type="evidence" value="ECO:0007669"/>
    <property type="project" value="InterPro"/>
</dbReference>
<gene>
    <name evidence="9" type="primary">BAT1</name>
    <name evidence="9" type="synonym">YBT1</name>
    <name evidence="9" type="ORF">BN14_06879</name>
</gene>
<evidence type="ECO:0000256" key="7">
    <source>
        <dbReference type="SAM" id="Phobius"/>
    </source>
</evidence>
<dbReference type="Pfam" id="PF00664">
    <property type="entry name" value="ABC_membrane"/>
    <property type="match status" value="1"/>
</dbReference>
<keyword evidence="4" id="KW-0067">ATP-binding</keyword>
<name>M5C014_THACB</name>
<evidence type="ECO:0000256" key="3">
    <source>
        <dbReference type="ARBA" id="ARBA00022741"/>
    </source>
</evidence>
<comment type="caution">
    <text evidence="9">The sequence shown here is derived from an EMBL/GenBank/DDBJ whole genome shotgun (WGS) entry which is preliminary data.</text>
</comment>
<keyword evidence="1" id="KW-0813">Transport</keyword>
<evidence type="ECO:0000313" key="9">
    <source>
        <dbReference type="EMBL" id="CCO32816.1"/>
    </source>
</evidence>
<feature type="domain" description="ABC transmembrane type-1" evidence="8">
    <location>
        <begin position="15"/>
        <end position="180"/>
    </location>
</feature>
<dbReference type="PANTHER" id="PTHR24223:SF415">
    <property type="entry name" value="FI20190P1"/>
    <property type="match status" value="1"/>
</dbReference>
<dbReference type="PANTHER" id="PTHR24223">
    <property type="entry name" value="ATP-BINDING CASSETTE SUB-FAMILY C"/>
    <property type="match status" value="1"/>
</dbReference>
<keyword evidence="6 7" id="KW-0472">Membrane</keyword>
<evidence type="ECO:0000256" key="6">
    <source>
        <dbReference type="ARBA" id="ARBA00023136"/>
    </source>
</evidence>
<evidence type="ECO:0000256" key="2">
    <source>
        <dbReference type="ARBA" id="ARBA00022692"/>
    </source>
</evidence>
<dbReference type="Proteomes" id="UP000012065">
    <property type="component" value="Unassembled WGS sequence"/>
</dbReference>
<dbReference type="SUPFAM" id="SSF90123">
    <property type="entry name" value="ABC transporter transmembrane region"/>
    <property type="match status" value="1"/>
</dbReference>
<organism evidence="9 10">
    <name type="scientific">Thanatephorus cucumeris (strain AG1-IB / isolate 7/3/14)</name>
    <name type="common">Lettuce bottom rot fungus</name>
    <name type="synonym">Rhizoctonia solani</name>
    <dbReference type="NCBI Taxonomy" id="1108050"/>
    <lineage>
        <taxon>Eukaryota</taxon>
        <taxon>Fungi</taxon>
        <taxon>Dikarya</taxon>
        <taxon>Basidiomycota</taxon>
        <taxon>Agaricomycotina</taxon>
        <taxon>Agaricomycetes</taxon>
        <taxon>Cantharellales</taxon>
        <taxon>Ceratobasidiaceae</taxon>
        <taxon>Rhizoctonia</taxon>
        <taxon>Rhizoctonia solani AG-1</taxon>
    </lineage>
</organism>
<dbReference type="AlphaFoldDB" id="M5C014"/>
<proteinExistence type="predicted"/>
<dbReference type="EMBL" id="CAOJ01010511">
    <property type="protein sequence ID" value="CCO32816.1"/>
    <property type="molecule type" value="Genomic_DNA"/>
</dbReference>
<dbReference type="PROSITE" id="PS50929">
    <property type="entry name" value="ABC_TM1F"/>
    <property type="match status" value="1"/>
</dbReference>
<feature type="transmembrane region" description="Helical" evidence="7">
    <location>
        <begin position="139"/>
        <end position="156"/>
    </location>
</feature>
<feature type="transmembrane region" description="Helical" evidence="7">
    <location>
        <begin position="35"/>
        <end position="58"/>
    </location>
</feature>
<accession>M5C014</accession>
<dbReference type="GO" id="GO:0016020">
    <property type="term" value="C:membrane"/>
    <property type="evidence" value="ECO:0007669"/>
    <property type="project" value="InterPro"/>
</dbReference>
<dbReference type="Gene3D" id="1.20.1560.10">
    <property type="entry name" value="ABC transporter type 1, transmembrane domain"/>
    <property type="match status" value="1"/>
</dbReference>
<evidence type="ECO:0000259" key="8">
    <source>
        <dbReference type="PROSITE" id="PS50929"/>
    </source>
</evidence>
<evidence type="ECO:0000256" key="4">
    <source>
        <dbReference type="ARBA" id="ARBA00022840"/>
    </source>
</evidence>
<keyword evidence="3" id="KW-0547">Nucleotide-binding</keyword>
<dbReference type="GO" id="GO:0005524">
    <property type="term" value="F:ATP binding"/>
    <property type="evidence" value="ECO:0007669"/>
    <property type="project" value="UniProtKB-KW"/>
</dbReference>
<dbReference type="InterPro" id="IPR011527">
    <property type="entry name" value="ABC1_TM_dom"/>
</dbReference>
<evidence type="ECO:0000313" key="10">
    <source>
        <dbReference type="Proteomes" id="UP000012065"/>
    </source>
</evidence>
<dbReference type="HOGENOM" id="CLU_1422320_0_0_1"/>
<sequence length="191" mass="21345">MNLMKCNTSLAPKSIHLFIMSASGWRLPSANSDPYFYVCVYAGIVFAAAVMATVNSTVQFTASLRASRHLFNELLRTIVYAPIRYFDVTPAGRILNRFGRDVQTVDSSLSSSLRNCSHWLATFFAGLVTVSVILPPFLIPAAIIAWLYYLIALSYVRTARDLKRMESNSRSPIFSSFAEVSKREVNLARLC</sequence>
<evidence type="ECO:0000256" key="5">
    <source>
        <dbReference type="ARBA" id="ARBA00022989"/>
    </source>
</evidence>
<reference evidence="9 10" key="1">
    <citation type="journal article" date="2013" name="J. Biotechnol.">
        <title>Establishment and interpretation of the genome sequence of the phytopathogenic fungus Rhizoctonia solani AG1-IB isolate 7/3/14.</title>
        <authorList>
            <person name="Wibberg D.W."/>
            <person name="Jelonek L.J."/>
            <person name="Rupp O.R."/>
            <person name="Hennig M.H."/>
            <person name="Eikmeyer F.E."/>
            <person name="Goesmann A.G."/>
            <person name="Hartmann A.H."/>
            <person name="Borriss R.B."/>
            <person name="Grosch R.G."/>
            <person name="Puehler A.P."/>
            <person name="Schlueter A.S."/>
        </authorList>
    </citation>
    <scope>NUCLEOTIDE SEQUENCE [LARGE SCALE GENOMIC DNA]</scope>
    <source>
        <strain evidence="10">AG1-IB / isolate 7/3/14</strain>
    </source>
</reference>
<keyword evidence="5 7" id="KW-1133">Transmembrane helix</keyword>
<protein>
    <submittedName>
        <fullName evidence="9">ATP-dependent bile acid permease</fullName>
    </submittedName>
</protein>